<evidence type="ECO:0000256" key="9">
    <source>
        <dbReference type="SAM" id="Phobius"/>
    </source>
</evidence>
<organism evidence="11">
    <name type="scientific">Acerella muscorum</name>
    <dbReference type="NCBI Taxonomy" id="187596"/>
    <lineage>
        <taxon>Eukaryota</taxon>
        <taxon>Metazoa</taxon>
        <taxon>Ecdysozoa</taxon>
        <taxon>Arthropoda</taxon>
        <taxon>Hexapoda</taxon>
        <taxon>Protura</taxon>
        <taxon>Acerentomata</taxon>
        <taxon>Acerentomidae</taxon>
        <taxon>Acerella</taxon>
    </lineage>
</organism>
<feature type="transmembrane region" description="Helical" evidence="9">
    <location>
        <begin position="241"/>
        <end position="260"/>
    </location>
</feature>
<dbReference type="GeneID" id="23762674"/>
<dbReference type="SUPFAM" id="SSF81452">
    <property type="entry name" value="Cytochrome c oxidase subunit III-like"/>
    <property type="match status" value="1"/>
</dbReference>
<evidence type="ECO:0000256" key="3">
    <source>
        <dbReference type="ARBA" id="ARBA00015944"/>
    </source>
</evidence>
<dbReference type="Pfam" id="PF00510">
    <property type="entry name" value="COX3"/>
    <property type="match status" value="1"/>
</dbReference>
<proteinExistence type="inferred from homology"/>
<dbReference type="GO" id="GO:0005739">
    <property type="term" value="C:mitochondrion"/>
    <property type="evidence" value="ECO:0007669"/>
    <property type="project" value="TreeGrafter"/>
</dbReference>
<keyword evidence="8 11" id="KW-0496">Mitochondrion</keyword>
<sequence>MLMKNNHPFHMVDYSPWPFYLSIFIFLMMTGIIEFLFNKQIMILMVGFMGMLMILMQWWRDVSRESKIQGLHSKLIIKGMKMGMIMFIISEILFFMSFFWSFFHFSLVPNIELGSSWPPFNIKIFNFIEMPLLNTLILVSSGLTLTWSHKSLISNNYLMMMNSLMLTIMLGLYFTLLQVIEYKESSYSMFDSSFGSSFFMATGFHGIHVMMGSVFLLIMLFRMMKNSFSFYHHFGFEAASWYWHFVDVVWLFLYLVIYWWNSI</sequence>
<feature type="transmembrane region" description="Helical" evidence="9">
    <location>
        <begin position="83"/>
        <end position="104"/>
    </location>
</feature>
<keyword evidence="7 9" id="KW-0472">Membrane</keyword>
<dbReference type="InterPro" id="IPR013833">
    <property type="entry name" value="Cyt_c_oxidase_su3_a-hlx"/>
</dbReference>
<feature type="transmembrane region" description="Helical" evidence="9">
    <location>
        <begin position="43"/>
        <end position="62"/>
    </location>
</feature>
<evidence type="ECO:0000256" key="2">
    <source>
        <dbReference type="ARBA" id="ARBA00010581"/>
    </source>
</evidence>
<evidence type="ECO:0000313" key="11">
    <source>
        <dbReference type="EMBL" id="AHL42970.1"/>
    </source>
</evidence>
<dbReference type="Gene3D" id="1.10.287.70">
    <property type="match status" value="1"/>
</dbReference>
<dbReference type="PANTHER" id="PTHR11403:SF7">
    <property type="entry name" value="CYTOCHROME C OXIDASE SUBUNIT 3"/>
    <property type="match status" value="1"/>
</dbReference>
<accession>A0A0C4K2E6</accession>
<comment type="similarity">
    <text evidence="2 8">Belongs to the cytochrome c oxidase subunit 3 family.</text>
</comment>
<evidence type="ECO:0000256" key="5">
    <source>
        <dbReference type="ARBA" id="ARBA00022967"/>
    </source>
</evidence>
<dbReference type="InterPro" id="IPR033945">
    <property type="entry name" value="Cyt_c_oxase_su3_dom"/>
</dbReference>
<dbReference type="CTD" id="4514"/>
<dbReference type="CDD" id="cd01665">
    <property type="entry name" value="Cyt_c_Oxidase_III"/>
    <property type="match status" value="1"/>
</dbReference>
<dbReference type="RefSeq" id="YP_009127089.1">
    <property type="nucleotide sequence ID" value="NC_026675.1"/>
</dbReference>
<evidence type="ECO:0000256" key="4">
    <source>
        <dbReference type="ARBA" id="ARBA00022692"/>
    </source>
</evidence>
<keyword evidence="6 9" id="KW-1133">Transmembrane helix</keyword>
<dbReference type="InterPro" id="IPR000298">
    <property type="entry name" value="Cyt_c_oxidase-like_su3"/>
</dbReference>
<gene>
    <name evidence="11" type="primary">COX3</name>
</gene>
<dbReference type="InterPro" id="IPR035973">
    <property type="entry name" value="Cyt_c_oxidase_su3-like_sf"/>
</dbReference>
<dbReference type="InterPro" id="IPR024791">
    <property type="entry name" value="Cyt_c/ubiquinol_Oxase_su3"/>
</dbReference>
<feature type="transmembrane region" description="Helical" evidence="9">
    <location>
        <begin position="197"/>
        <end position="221"/>
    </location>
</feature>
<dbReference type="GO" id="GO:0004129">
    <property type="term" value="F:cytochrome-c oxidase activity"/>
    <property type="evidence" value="ECO:0007669"/>
    <property type="project" value="InterPro"/>
</dbReference>
<evidence type="ECO:0000256" key="1">
    <source>
        <dbReference type="ARBA" id="ARBA00004141"/>
    </source>
</evidence>
<reference evidence="11" key="1">
    <citation type="submission" date="2014-01" db="EMBL/GenBank/DDBJ databases">
        <title>The mitochondrial genome of the two proturan species Acerella muscorum and Acerentomon microrhinus.</title>
        <authorList>
            <person name="Carapelli A."/>
            <person name="Yun B."/>
            <person name="Nardi F."/>
            <person name="Frati F."/>
        </authorList>
    </citation>
    <scope>NUCLEOTIDE SEQUENCE</scope>
</reference>
<evidence type="ECO:0000256" key="8">
    <source>
        <dbReference type="RuleBase" id="RU003375"/>
    </source>
</evidence>
<feature type="transmembrane region" description="Helical" evidence="9">
    <location>
        <begin position="20"/>
        <end position="37"/>
    </location>
</feature>
<dbReference type="GO" id="GO:0006123">
    <property type="term" value="P:mitochondrial electron transport, cytochrome c to oxygen"/>
    <property type="evidence" value="ECO:0007669"/>
    <property type="project" value="TreeGrafter"/>
</dbReference>
<name>A0A0C4K2E6_9HEXA</name>
<protein>
    <recommendedName>
        <fullName evidence="3 8">Cytochrome c oxidase subunit 3</fullName>
    </recommendedName>
</protein>
<dbReference type="PANTHER" id="PTHR11403">
    <property type="entry name" value="CYTOCHROME C OXIDASE SUBUNIT III"/>
    <property type="match status" value="1"/>
</dbReference>
<evidence type="ECO:0000256" key="7">
    <source>
        <dbReference type="ARBA" id="ARBA00023136"/>
    </source>
</evidence>
<comment type="subcellular location">
    <subcellularLocation>
        <location evidence="1">Membrane</location>
        <topology evidence="1">Multi-pass membrane protein</topology>
    </subcellularLocation>
</comment>
<keyword evidence="5" id="KW-1278">Translocase</keyword>
<dbReference type="GO" id="GO:0016020">
    <property type="term" value="C:membrane"/>
    <property type="evidence" value="ECO:0007669"/>
    <property type="project" value="UniProtKB-SubCell"/>
</dbReference>
<comment type="function">
    <text evidence="8">Component of the cytochrome c oxidase, the last enzyme in the mitochondrial electron transport chain which drives oxidative phosphorylation. The respiratory chain contains 3 multisubunit complexes succinate dehydrogenase (complex II, CII), ubiquinol-cytochrome c oxidoreductase (cytochrome b-c1 complex, complex III, CIII) and cytochrome c oxidase (complex IV, CIV), that cooperate to transfer electrons derived from NADH and succinate to molecular oxygen, creating an electrochemical gradient over the inner membrane that drives transmembrane transport and the ATP synthase. Cytochrome c oxidase is the component of the respiratory chain that catalyzes the reduction of oxygen to water. Electrons originating from reduced cytochrome c in the intermembrane space (IMS) are transferred via the dinuclear copper A center (CU(A)) of subunit 2 and heme A of subunit 1 to the active site in subunit 1, a binuclear center (BNC) formed by heme A3 and copper B (CU(B)). The BNC reduces molecular oxygen to 2 water molecules using 4 electrons from cytochrome c in the IMS and 4 protons from the mitochondrial matrix.</text>
</comment>
<dbReference type="AlphaFoldDB" id="A0A0C4K2E6"/>
<dbReference type="EMBL" id="KJ101608">
    <property type="protein sequence ID" value="AHL42970.1"/>
    <property type="molecule type" value="Genomic_DNA"/>
</dbReference>
<feature type="transmembrane region" description="Helical" evidence="9">
    <location>
        <begin position="124"/>
        <end position="145"/>
    </location>
</feature>
<geneLocation type="mitochondrion" evidence="11"/>
<keyword evidence="4 8" id="KW-0812">Transmembrane</keyword>
<dbReference type="PROSITE" id="PS50253">
    <property type="entry name" value="COX3"/>
    <property type="match status" value="1"/>
</dbReference>
<evidence type="ECO:0000256" key="6">
    <source>
        <dbReference type="ARBA" id="ARBA00022989"/>
    </source>
</evidence>
<evidence type="ECO:0000259" key="10">
    <source>
        <dbReference type="PROSITE" id="PS50253"/>
    </source>
</evidence>
<feature type="transmembrane region" description="Helical" evidence="9">
    <location>
        <begin position="157"/>
        <end position="177"/>
    </location>
</feature>
<feature type="domain" description="Heme-copper oxidase subunit III family profile" evidence="10">
    <location>
        <begin position="5"/>
        <end position="262"/>
    </location>
</feature>
<dbReference type="Gene3D" id="1.20.120.80">
    <property type="entry name" value="Cytochrome c oxidase, subunit III, four-helix bundle"/>
    <property type="match status" value="1"/>
</dbReference>